<name>A0A8S0W947_9GAMM</name>
<keyword evidence="1" id="KW-0732">Signal</keyword>
<feature type="signal peptide" evidence="1">
    <location>
        <begin position="1"/>
        <end position="24"/>
    </location>
</feature>
<dbReference type="InterPro" id="IPR014004">
    <property type="entry name" value="Transpt-assoc_nodulatn_dom_bac"/>
</dbReference>
<evidence type="ECO:0000313" key="4">
    <source>
        <dbReference type="Proteomes" id="UP000494216"/>
    </source>
</evidence>
<feature type="domain" description="BON" evidence="2">
    <location>
        <begin position="37"/>
        <end position="104"/>
    </location>
</feature>
<sequence length="104" mass="11278">MSKLNLIMRFLLGFLLMVSIAGCAGSRTYESTGEYFDDAVLTTKVKASILGDSRLKVMQIDVETFKGIVQLSGFVDSTQAAARAVELARTVKGVKMVNNSLIVK</sequence>
<feature type="chain" id="PRO_5035916278" evidence="1">
    <location>
        <begin position="25"/>
        <end position="104"/>
    </location>
</feature>
<dbReference type="PANTHER" id="PTHR34606">
    <property type="entry name" value="BON DOMAIN-CONTAINING PROTEIN"/>
    <property type="match status" value="1"/>
</dbReference>
<dbReference type="InterPro" id="IPR051686">
    <property type="entry name" value="Lipoprotein_DolP"/>
</dbReference>
<dbReference type="Pfam" id="PF04972">
    <property type="entry name" value="BON"/>
    <property type="match status" value="1"/>
</dbReference>
<dbReference type="InterPro" id="IPR007055">
    <property type="entry name" value="BON_dom"/>
</dbReference>
<dbReference type="Proteomes" id="UP000494216">
    <property type="component" value="Unassembled WGS sequence"/>
</dbReference>
<gene>
    <name evidence="3" type="ORF">METHB2_1220003</name>
</gene>
<accession>A0A8S0W947</accession>
<dbReference type="EMBL" id="CADCXN010000027">
    <property type="protein sequence ID" value="CAA9889704.1"/>
    <property type="molecule type" value="Genomic_DNA"/>
</dbReference>
<protein>
    <submittedName>
        <fullName evidence="3">Transport-associated protein</fullName>
    </submittedName>
</protein>
<evidence type="ECO:0000313" key="3">
    <source>
        <dbReference type="EMBL" id="CAA9889704.1"/>
    </source>
</evidence>
<dbReference type="AlphaFoldDB" id="A0A8S0W947"/>
<dbReference type="PROSITE" id="PS51257">
    <property type="entry name" value="PROKAR_LIPOPROTEIN"/>
    <property type="match status" value="1"/>
</dbReference>
<dbReference type="Gene3D" id="3.30.1340.30">
    <property type="match status" value="1"/>
</dbReference>
<dbReference type="RefSeq" id="WP_174624691.1">
    <property type="nucleotide sequence ID" value="NZ_CADCXN010000027.1"/>
</dbReference>
<keyword evidence="4" id="KW-1185">Reference proteome</keyword>
<evidence type="ECO:0000259" key="2">
    <source>
        <dbReference type="PROSITE" id="PS50914"/>
    </source>
</evidence>
<reference evidence="3 4" key="1">
    <citation type="submission" date="2020-02" db="EMBL/GenBank/DDBJ databases">
        <authorList>
            <person name="Hogendoorn C."/>
        </authorList>
    </citation>
    <scope>NUCLEOTIDE SEQUENCE [LARGE SCALE GENOMIC DNA]</scope>
    <source>
        <strain evidence="3">METHB21</strain>
    </source>
</reference>
<dbReference type="PANTHER" id="PTHR34606:SF16">
    <property type="entry name" value="BON DOMAIN-CONTAINING PROTEIN"/>
    <property type="match status" value="1"/>
</dbReference>
<dbReference type="SMART" id="SM00749">
    <property type="entry name" value="BON"/>
    <property type="match status" value="1"/>
</dbReference>
<evidence type="ECO:0000256" key="1">
    <source>
        <dbReference type="SAM" id="SignalP"/>
    </source>
</evidence>
<organism evidence="3 4">
    <name type="scientific">Candidatus Methylobacter favarea</name>
    <dbReference type="NCBI Taxonomy" id="2707345"/>
    <lineage>
        <taxon>Bacteria</taxon>
        <taxon>Pseudomonadati</taxon>
        <taxon>Pseudomonadota</taxon>
        <taxon>Gammaproteobacteria</taxon>
        <taxon>Methylococcales</taxon>
        <taxon>Methylococcaceae</taxon>
        <taxon>Methylobacter</taxon>
    </lineage>
</organism>
<comment type="caution">
    <text evidence="3">The sequence shown here is derived from an EMBL/GenBank/DDBJ whole genome shotgun (WGS) entry which is preliminary data.</text>
</comment>
<dbReference type="PROSITE" id="PS50914">
    <property type="entry name" value="BON"/>
    <property type="match status" value="1"/>
</dbReference>
<proteinExistence type="predicted"/>